<protein>
    <recommendedName>
        <fullName evidence="5">Lipoprotein</fullName>
    </recommendedName>
</protein>
<accession>A0ABX2A956</accession>
<sequence length="146" mass="15168">MRSALAAVAATSALLLIGACAGPDTTGPEAEASPTPEASATSESVDVLTTCRGYYDGGEHSIDHRVTTWASAVADPATDENLTELTIVRDRLDAQIRYAETGPAALLESVRAPFAASLEGEPADPENVVEATDAVQQMCTDAGYQR</sequence>
<feature type="region of interest" description="Disordered" evidence="1">
    <location>
        <begin position="25"/>
        <end position="44"/>
    </location>
</feature>
<comment type="caution">
    <text evidence="3">The sequence shown here is derived from an EMBL/GenBank/DDBJ whole genome shotgun (WGS) entry which is preliminary data.</text>
</comment>
<keyword evidence="2" id="KW-0732">Signal</keyword>
<proteinExistence type="predicted"/>
<feature type="signal peptide" evidence="2">
    <location>
        <begin position="1"/>
        <end position="21"/>
    </location>
</feature>
<reference evidence="3 4" key="1">
    <citation type="submission" date="2020-05" db="EMBL/GenBank/DDBJ databases">
        <title>Genomic Encyclopedia of Type Strains, Phase III (KMG-III): the genomes of soil and plant-associated and newly described type strains.</title>
        <authorList>
            <person name="Whitman W."/>
        </authorList>
    </citation>
    <scope>NUCLEOTIDE SEQUENCE [LARGE SCALE GENOMIC DNA]</scope>
    <source>
        <strain evidence="3 4">KCTC 19046</strain>
    </source>
</reference>
<keyword evidence="4" id="KW-1185">Reference proteome</keyword>
<evidence type="ECO:0000256" key="1">
    <source>
        <dbReference type="SAM" id="MobiDB-lite"/>
    </source>
</evidence>
<feature type="chain" id="PRO_5046796841" description="Lipoprotein" evidence="2">
    <location>
        <begin position="22"/>
        <end position="146"/>
    </location>
</feature>
<evidence type="ECO:0000313" key="4">
    <source>
        <dbReference type="Proteomes" id="UP000757540"/>
    </source>
</evidence>
<dbReference type="Proteomes" id="UP000757540">
    <property type="component" value="Unassembled WGS sequence"/>
</dbReference>
<dbReference type="PROSITE" id="PS51257">
    <property type="entry name" value="PROKAR_LIPOPROTEIN"/>
    <property type="match status" value="1"/>
</dbReference>
<gene>
    <name evidence="3" type="ORF">HDG69_003012</name>
</gene>
<dbReference type="EMBL" id="JABEZU010000004">
    <property type="protein sequence ID" value="NOV98417.1"/>
    <property type="molecule type" value="Genomic_DNA"/>
</dbReference>
<evidence type="ECO:0000256" key="2">
    <source>
        <dbReference type="SAM" id="SignalP"/>
    </source>
</evidence>
<evidence type="ECO:0000313" key="3">
    <source>
        <dbReference type="EMBL" id="NOV98417.1"/>
    </source>
</evidence>
<dbReference type="RefSeq" id="WP_171784656.1">
    <property type="nucleotide sequence ID" value="NZ_BAAAML010000003.1"/>
</dbReference>
<evidence type="ECO:0008006" key="5">
    <source>
        <dbReference type="Google" id="ProtNLM"/>
    </source>
</evidence>
<name>A0ABX2A956_9MICO</name>
<organism evidence="3 4">
    <name type="scientific">Isoptericola halotolerans</name>
    <dbReference type="NCBI Taxonomy" id="300560"/>
    <lineage>
        <taxon>Bacteria</taxon>
        <taxon>Bacillati</taxon>
        <taxon>Actinomycetota</taxon>
        <taxon>Actinomycetes</taxon>
        <taxon>Micrococcales</taxon>
        <taxon>Promicromonosporaceae</taxon>
        <taxon>Isoptericola</taxon>
    </lineage>
</organism>